<dbReference type="GO" id="GO:0016020">
    <property type="term" value="C:membrane"/>
    <property type="evidence" value="ECO:0007669"/>
    <property type="project" value="TreeGrafter"/>
</dbReference>
<dbReference type="InterPro" id="IPR040108">
    <property type="entry name" value="Laa1/Sip1/HEATR5"/>
</dbReference>
<dbReference type="InterPro" id="IPR011989">
    <property type="entry name" value="ARM-like"/>
</dbReference>
<dbReference type="RefSeq" id="XP_007776879.1">
    <property type="nucleotide sequence ID" value="XM_007778689.1"/>
</dbReference>
<name>R7YI35_CONA1</name>
<dbReference type="OrthoDB" id="192608at2759"/>
<dbReference type="OMA" id="YPQVIQE"/>
<dbReference type="GO" id="GO:0006897">
    <property type="term" value="P:endocytosis"/>
    <property type="evidence" value="ECO:0007669"/>
    <property type="project" value="TreeGrafter"/>
</dbReference>
<dbReference type="STRING" id="1168221.R7YI35"/>
<dbReference type="SUPFAM" id="SSF48371">
    <property type="entry name" value="ARM repeat"/>
    <property type="match status" value="2"/>
</dbReference>
<dbReference type="PANTHER" id="PTHR21663:SF0">
    <property type="entry name" value="HEAT REPEAT-CONTAINING PROTEIN 5B"/>
    <property type="match status" value="1"/>
</dbReference>
<dbReference type="InterPro" id="IPR046837">
    <property type="entry name" value="Laa1/Sip1/HEATR5-like_HEAT"/>
</dbReference>
<dbReference type="eggNOG" id="KOG1822">
    <property type="taxonomic scope" value="Eukaryota"/>
</dbReference>
<reference evidence="5" key="1">
    <citation type="submission" date="2012-06" db="EMBL/GenBank/DDBJ databases">
        <title>The genome sequence of Coniosporium apollinis CBS 100218.</title>
        <authorList>
            <consortium name="The Broad Institute Genome Sequencing Platform"/>
            <person name="Cuomo C."/>
            <person name="Gorbushina A."/>
            <person name="Noack S."/>
            <person name="Walker B."/>
            <person name="Young S.K."/>
            <person name="Zeng Q."/>
            <person name="Gargeya S."/>
            <person name="Fitzgerald M."/>
            <person name="Haas B."/>
            <person name="Abouelleil A."/>
            <person name="Alvarado L."/>
            <person name="Arachchi H.M."/>
            <person name="Berlin A.M."/>
            <person name="Chapman S.B."/>
            <person name="Goldberg J."/>
            <person name="Griggs A."/>
            <person name="Gujja S."/>
            <person name="Hansen M."/>
            <person name="Howarth C."/>
            <person name="Imamovic A."/>
            <person name="Larimer J."/>
            <person name="McCowan C."/>
            <person name="Montmayeur A."/>
            <person name="Murphy C."/>
            <person name="Neiman D."/>
            <person name="Pearson M."/>
            <person name="Priest M."/>
            <person name="Roberts A."/>
            <person name="Saif S."/>
            <person name="Shea T."/>
            <person name="Sisk P."/>
            <person name="Sykes S."/>
            <person name="Wortman J."/>
            <person name="Nusbaum C."/>
            <person name="Birren B."/>
        </authorList>
    </citation>
    <scope>NUCLEOTIDE SEQUENCE [LARGE SCALE GENOMIC DNA]</scope>
    <source>
        <strain evidence="5">CBS 100218</strain>
    </source>
</reference>
<feature type="region of interest" description="Disordered" evidence="2">
    <location>
        <begin position="275"/>
        <end position="310"/>
    </location>
</feature>
<dbReference type="EMBL" id="JH767556">
    <property type="protein sequence ID" value="EON61562.1"/>
    <property type="molecule type" value="Genomic_DNA"/>
</dbReference>
<dbReference type="PANTHER" id="PTHR21663">
    <property type="entry name" value="HYPOTHETICAL HEAT DOMAIN-CONTAINING"/>
    <property type="match status" value="1"/>
</dbReference>
<dbReference type="GO" id="GO:0030139">
    <property type="term" value="C:endocytic vesicle"/>
    <property type="evidence" value="ECO:0007669"/>
    <property type="project" value="TreeGrafter"/>
</dbReference>
<dbReference type="HOGENOM" id="CLU_000503_0_0_1"/>
<evidence type="ECO:0000256" key="2">
    <source>
        <dbReference type="SAM" id="MobiDB-lite"/>
    </source>
</evidence>
<feature type="domain" description="LAA1-like C-terminal TPR repeats" evidence="3">
    <location>
        <begin position="1862"/>
        <end position="2024"/>
    </location>
</feature>
<dbReference type="Pfam" id="PF20210">
    <property type="entry name" value="Laa1_Sip1_HTR5"/>
    <property type="match status" value="1"/>
</dbReference>
<organism evidence="4 5">
    <name type="scientific">Coniosporium apollinis (strain CBS 100218)</name>
    <name type="common">Rock-inhabiting black yeast</name>
    <dbReference type="NCBI Taxonomy" id="1168221"/>
    <lineage>
        <taxon>Eukaryota</taxon>
        <taxon>Fungi</taxon>
        <taxon>Dikarya</taxon>
        <taxon>Ascomycota</taxon>
        <taxon>Pezizomycotina</taxon>
        <taxon>Dothideomycetes</taxon>
        <taxon>Dothideomycetes incertae sedis</taxon>
        <taxon>Coniosporium</taxon>
    </lineage>
</organism>
<evidence type="ECO:0000313" key="5">
    <source>
        <dbReference type="Proteomes" id="UP000016924"/>
    </source>
</evidence>
<dbReference type="Gene3D" id="1.25.10.10">
    <property type="entry name" value="Leucine-rich Repeat Variant"/>
    <property type="match status" value="3"/>
</dbReference>
<evidence type="ECO:0000259" key="3">
    <source>
        <dbReference type="Pfam" id="PF25808"/>
    </source>
</evidence>
<dbReference type="Pfam" id="PF25808">
    <property type="entry name" value="TPR_LAA1_C"/>
    <property type="match status" value="1"/>
</dbReference>
<dbReference type="GeneID" id="19898088"/>
<dbReference type="Proteomes" id="UP000016924">
    <property type="component" value="Unassembled WGS sequence"/>
</dbReference>
<gene>
    <name evidence="4" type="ORF">W97_00777</name>
</gene>
<evidence type="ECO:0000313" key="4">
    <source>
        <dbReference type="EMBL" id="EON61562.1"/>
    </source>
</evidence>
<dbReference type="GO" id="GO:0005829">
    <property type="term" value="C:cytosol"/>
    <property type="evidence" value="ECO:0007669"/>
    <property type="project" value="GOC"/>
</dbReference>
<dbReference type="GO" id="GO:0042147">
    <property type="term" value="P:retrograde transport, endosome to Golgi"/>
    <property type="evidence" value="ECO:0007669"/>
    <property type="project" value="TreeGrafter"/>
</dbReference>
<proteinExistence type="inferred from homology"/>
<sequence length="2050" mass="221134">MASAEEAPSTSGAPSLPELDIPKLHSLPSEQQDLYLLTFTADLARHVAALDADGASAYQILVKKQLFQIINLSSPAPTRVVRNNLGRTFAGIFGKGDRKLLFESINELVGILNSGAKSEKDIKAKHAAIHCLGAVFEAAGDSAISLANVSSTSCLKLLKLSQNHAGFRAAIFRALGRIIKGVNASADEQAVRDISKQARSAASNDKANLVQSSACWCLEQIVRHTAFYDNSNDFEKLQNVVWKAIDSSSTSVRHASASCLAAALVKAYSESPDRGALPKFKRPKKSLKKQGAADDEDEAAERPGSPALSRPATQLGFTLIELLRQLSGHYCRSSTSNRARAGIAVCYVKILKGLDEAVVEAKYDDIVRHLLNDLLSSPSIIHNRYRLLTTRKYLRIILEDVVGKKILGEAGQLSASKHLVNDVVKNYPQTLKERPEPTKQALTGALSALTSLLNTLGSATSSIAETCREGLLQVLQHPSYTVQVHASACLRAFVLACPQQLLPTITICMNSVGRELGQLAGGRQSSRKCVGFANGLSAVLSTSTVQPLYGSVDVYSRVLSQATTLLKSSGGSDLRVSSTQIQVAWILIGGLMSLGPNFVKIHLSQLLLLWKNALPKPLNKDNMVQRNMLELSFLAHVRECALGAILAFLGSNSRLLTTDVTKRLAAMLQNTSVFLNSLPTKKTTEELQQRLSPALQLHDFDLMVRRRVLQCYTKLINLSPLGSVETLLQTNLLPLAVAAFADPENHVPSSLSTTIASSAGTIETVWEAGDNSGFGVTGLIKGFDTGPHLGEHGTNVPRHWTTRGSPEAAIDRTLLSPVCGAREHDSISLYLSQTDKSSEFSDPPATEVVNAAITLFAVSLPLQTPKVQESILEQISSFLSASSLQRDQLRKTAMIVNITTALLATLKVAAKEAPVAPGDIRSPAVEKAMQELLHAVITHPDQYIRHLAAEALGRLCSISGNNFTTIEVNYCVDQIVANREPNARAGYALTLGCIHSQLGGMAAGYHLKNILGILMSLANDPHPTVHFWALDSLARVADSAGLSYSSFVTSTLGMMAQLYTVDSHNEEGSSLASSNFETELASPVLIARCIDSVINVLGPDLQDMSKARDLIMTLISQFGAEEDELMLIESLRCQEHMSLYAPGHMVFADYVKRLQKDLDSGSDQIRDMALEGLHNLMRRDAEEIFRTAEPGLENQLWLLLNNLPGHEVICNIMRNWLEQTGLASTTAWVQRCQTVLTRTVQRPGQSQQTVEAKPAGPDLQDEEVAGFAAASGSAAEDPATRTSSQELLKWQVRAFALDLLSELLATVSRDSAARDSSSAELALQQRVADVVRIAFSASTAGVVELRIRGLRIIDQVLKLFGKTPDPDFAEASLLEQYQAQIGSALTPAFAADSSPELAAEAINVCATFIATSIVTDVDRMGRILKLLVSALVNFSSNTETAAIGDLKGLSSNAQVMVKMSVYSAWAELQIASTEQKYLVDVLKPYIARLTPLWLSSLREYARLRFEPDISMTSGPASLSGSLDTVYAALNRETLLKACPFYQDSWLKLVDAIASLIDEDSGFVFDALDGRTEADEMSIPNSKASDINYRDEPAAFFFVLFGLAFEALVGRPSDTQASREQTLEILQALKKILRPSVSGHAIYQEVVFSETMDMLDRLILTEGLNIQAVIVEIARNLCLSHPSAKTDIGTAVAEEKLSEDIDQLFELTRIIVLVLAGLVPNLTENKPQARHPLNNEATTLLTTSLSALVDAAAVFPAIIKTDLHACILHIFASILGNPTAQAAVVPQSLPILRRFVSSIVAQQPTSQKSGTTTQLRGALARFLSILKTGQRREMEAAVACEKNTILATTILISSAALVFDPADPLLRRAITELADCLENSLTSKVAAGCCRSLLLLPPSRGAAKLAISALLLPRVVGFLTQQPPEGEGESLAESRTILSTALVSFVASLEAKKIPTAMALVLPTLLGRAAREGEDLYPEMAARLLQLAGVEQGVFREVVGRLEQGQRGFMEEVLKSGAKAGGQKRGGGVGMLRGEEGREPSIALKMDFGGL</sequence>
<dbReference type="InterPro" id="IPR016024">
    <property type="entry name" value="ARM-type_fold"/>
</dbReference>
<protein>
    <recommendedName>
        <fullName evidence="3">LAA1-like C-terminal TPR repeats domain-containing protein</fullName>
    </recommendedName>
</protein>
<dbReference type="InterPro" id="IPR057981">
    <property type="entry name" value="TPR_LAA1-like_C"/>
</dbReference>
<feature type="compositionally biased region" description="Basic residues" evidence="2">
    <location>
        <begin position="279"/>
        <end position="288"/>
    </location>
</feature>
<dbReference type="GO" id="GO:0008104">
    <property type="term" value="P:intracellular protein localization"/>
    <property type="evidence" value="ECO:0007669"/>
    <property type="project" value="TreeGrafter"/>
</dbReference>
<evidence type="ECO:0000256" key="1">
    <source>
        <dbReference type="ARBA" id="ARBA00008304"/>
    </source>
</evidence>
<comment type="similarity">
    <text evidence="1">Belongs to the HEATR5 family.</text>
</comment>
<dbReference type="GO" id="GO:0005794">
    <property type="term" value="C:Golgi apparatus"/>
    <property type="evidence" value="ECO:0007669"/>
    <property type="project" value="TreeGrafter"/>
</dbReference>
<keyword evidence="5" id="KW-1185">Reference proteome</keyword>
<dbReference type="Pfam" id="PF25468">
    <property type="entry name" value="HEAT_HEATR5A"/>
    <property type="match status" value="1"/>
</dbReference>
<feature type="region of interest" description="Disordered" evidence="2">
    <location>
        <begin position="1"/>
        <end position="21"/>
    </location>
</feature>
<accession>R7YI35</accession>